<comment type="caution">
    <text evidence="5">The sequence shown here is derived from an EMBL/GenBank/DDBJ whole genome shotgun (WGS) entry which is preliminary data.</text>
</comment>
<dbReference type="AlphaFoldDB" id="A0AAN6MW03"/>
<dbReference type="PANTHER" id="PTHR23236">
    <property type="entry name" value="EUKARYOTIC TRANSLATION INITIATION FACTOR 4B/4H"/>
    <property type="match status" value="1"/>
</dbReference>
<protein>
    <recommendedName>
        <fullName evidence="4">RRM domain-containing protein</fullName>
    </recommendedName>
</protein>
<evidence type="ECO:0000259" key="4">
    <source>
        <dbReference type="PROSITE" id="PS50102"/>
    </source>
</evidence>
<organism evidence="5 6">
    <name type="scientific">Diplogelasinospora grovesii</name>
    <dbReference type="NCBI Taxonomy" id="303347"/>
    <lineage>
        <taxon>Eukaryota</taxon>
        <taxon>Fungi</taxon>
        <taxon>Dikarya</taxon>
        <taxon>Ascomycota</taxon>
        <taxon>Pezizomycotina</taxon>
        <taxon>Sordariomycetes</taxon>
        <taxon>Sordariomycetidae</taxon>
        <taxon>Sordariales</taxon>
        <taxon>Diplogelasinosporaceae</taxon>
        <taxon>Diplogelasinospora</taxon>
    </lineage>
</organism>
<gene>
    <name evidence="5" type="ORF">QBC46DRAFT_300508</name>
</gene>
<dbReference type="InterPro" id="IPR000504">
    <property type="entry name" value="RRM_dom"/>
</dbReference>
<feature type="domain" description="RRM" evidence="4">
    <location>
        <begin position="202"/>
        <end position="280"/>
    </location>
</feature>
<evidence type="ECO:0000313" key="5">
    <source>
        <dbReference type="EMBL" id="KAK3933989.1"/>
    </source>
</evidence>
<evidence type="ECO:0000256" key="3">
    <source>
        <dbReference type="PROSITE-ProRule" id="PRU00176"/>
    </source>
</evidence>
<dbReference type="Gene3D" id="3.30.70.330">
    <property type="match status" value="2"/>
</dbReference>
<proteinExistence type="predicted"/>
<dbReference type="GO" id="GO:0003723">
    <property type="term" value="F:RNA binding"/>
    <property type="evidence" value="ECO:0007669"/>
    <property type="project" value="UniProtKB-UniRule"/>
</dbReference>
<dbReference type="PROSITE" id="PS50102">
    <property type="entry name" value="RRM"/>
    <property type="match status" value="2"/>
</dbReference>
<evidence type="ECO:0000256" key="2">
    <source>
        <dbReference type="ARBA" id="ARBA00022884"/>
    </source>
</evidence>
<evidence type="ECO:0000313" key="6">
    <source>
        <dbReference type="Proteomes" id="UP001303473"/>
    </source>
</evidence>
<dbReference type="CDD" id="cd00590">
    <property type="entry name" value="RRM_SF"/>
    <property type="match status" value="1"/>
</dbReference>
<dbReference type="PANTHER" id="PTHR23236:SF119">
    <property type="entry name" value="NUCLEAR RNA-BINDING PROTEIN SART-3"/>
    <property type="match status" value="1"/>
</dbReference>
<keyword evidence="2 3" id="KW-0694">RNA-binding</keyword>
<dbReference type="InterPro" id="IPR035979">
    <property type="entry name" value="RBD_domain_sf"/>
</dbReference>
<dbReference type="EMBL" id="MU854041">
    <property type="protein sequence ID" value="KAK3933989.1"/>
    <property type="molecule type" value="Genomic_DNA"/>
</dbReference>
<name>A0AAN6MW03_9PEZI</name>
<dbReference type="Proteomes" id="UP001303473">
    <property type="component" value="Unassembled WGS sequence"/>
</dbReference>
<dbReference type="InterPro" id="IPR012677">
    <property type="entry name" value="Nucleotide-bd_a/b_plait_sf"/>
</dbReference>
<feature type="domain" description="RRM" evidence="4">
    <location>
        <begin position="107"/>
        <end position="184"/>
    </location>
</feature>
<dbReference type="Pfam" id="PF00076">
    <property type="entry name" value="RRM_1"/>
    <property type="match status" value="2"/>
</dbReference>
<evidence type="ECO:0000256" key="1">
    <source>
        <dbReference type="ARBA" id="ARBA00022737"/>
    </source>
</evidence>
<keyword evidence="6" id="KW-1185">Reference proteome</keyword>
<reference evidence="6" key="1">
    <citation type="journal article" date="2023" name="Mol. Phylogenet. Evol.">
        <title>Genome-scale phylogeny and comparative genomics of the fungal order Sordariales.</title>
        <authorList>
            <person name="Hensen N."/>
            <person name="Bonometti L."/>
            <person name="Westerberg I."/>
            <person name="Brannstrom I.O."/>
            <person name="Guillou S."/>
            <person name="Cros-Aarteil S."/>
            <person name="Calhoun S."/>
            <person name="Haridas S."/>
            <person name="Kuo A."/>
            <person name="Mondo S."/>
            <person name="Pangilinan J."/>
            <person name="Riley R."/>
            <person name="LaButti K."/>
            <person name="Andreopoulos B."/>
            <person name="Lipzen A."/>
            <person name="Chen C."/>
            <person name="Yan M."/>
            <person name="Daum C."/>
            <person name="Ng V."/>
            <person name="Clum A."/>
            <person name="Steindorff A."/>
            <person name="Ohm R.A."/>
            <person name="Martin F."/>
            <person name="Silar P."/>
            <person name="Natvig D.O."/>
            <person name="Lalanne C."/>
            <person name="Gautier V."/>
            <person name="Ament-Velasquez S.L."/>
            <person name="Kruys A."/>
            <person name="Hutchinson M.I."/>
            <person name="Powell A.J."/>
            <person name="Barry K."/>
            <person name="Miller A.N."/>
            <person name="Grigoriev I.V."/>
            <person name="Debuchy R."/>
            <person name="Gladieux P."/>
            <person name="Hiltunen Thoren M."/>
            <person name="Johannesson H."/>
        </authorList>
    </citation>
    <scope>NUCLEOTIDE SEQUENCE [LARGE SCALE GENOMIC DNA]</scope>
    <source>
        <strain evidence="6">CBS 340.73</strain>
    </source>
</reference>
<dbReference type="SMART" id="SM00360">
    <property type="entry name" value="RRM"/>
    <property type="match status" value="2"/>
</dbReference>
<accession>A0AAN6MW03</accession>
<keyword evidence="1" id="KW-0677">Repeat</keyword>
<dbReference type="SUPFAM" id="SSF54928">
    <property type="entry name" value="RNA-binding domain, RBD"/>
    <property type="match status" value="2"/>
</dbReference>
<sequence length="298" mass="33218">MHSFRRAAFRSAISASRAVAPKTQSVPLVVQFGSSIATRTTSMQAARCFSQTAFFRNTEERTDTQAADGKAVEEAAYADGAIESAETSTSETANYNAEQQATQLPPNGIFFRNLPFDATEDQIKELFQGCGEIKDLVLVKDARGLSRGFGFAYFAEQESQQKAIDEFNGSFWHGRRVQVARRTPKPERRRGRSTITDNEPTRSLYIGNIPYDTTDNELNQLFRGLEGVKGVRIAVDKTTGWPRGFAHCDFIHVEAAIAAMEKLSGAEFGGRVIRVDYALEKYSNRRGGDRQQRDFSQE</sequence>